<keyword evidence="1" id="KW-0040">ANK repeat</keyword>
<dbReference type="EMBL" id="LIAE01006356">
    <property type="protein sequence ID" value="PAV90746.1"/>
    <property type="molecule type" value="Genomic_DNA"/>
</dbReference>
<dbReference type="AlphaFoldDB" id="A0A2A2LWY7"/>
<accession>A0A2A2LWY7</accession>
<proteinExistence type="predicted"/>
<dbReference type="Gene3D" id="1.25.40.20">
    <property type="entry name" value="Ankyrin repeat-containing domain"/>
    <property type="match status" value="1"/>
</dbReference>
<protein>
    <recommendedName>
        <fullName evidence="4">BTB domain-containing protein</fullName>
    </recommendedName>
</protein>
<name>A0A2A2LWY7_9BILA</name>
<dbReference type="InterPro" id="IPR000210">
    <property type="entry name" value="BTB/POZ_dom"/>
</dbReference>
<dbReference type="InterPro" id="IPR002110">
    <property type="entry name" value="Ankyrin_rpt"/>
</dbReference>
<comment type="caution">
    <text evidence="5">The sequence shown here is derived from an EMBL/GenBank/DDBJ whole genome shotgun (WGS) entry which is preliminary data.</text>
</comment>
<dbReference type="Pfam" id="PF00651">
    <property type="entry name" value="BTB"/>
    <property type="match status" value="1"/>
</dbReference>
<dbReference type="PROSITE" id="PS50097">
    <property type="entry name" value="BTB"/>
    <property type="match status" value="1"/>
</dbReference>
<dbReference type="InterPro" id="IPR049765">
    <property type="entry name" value="ANFY1_BTB_POZ"/>
</dbReference>
<feature type="compositionally biased region" description="Basic and acidic residues" evidence="3">
    <location>
        <begin position="256"/>
        <end position="270"/>
    </location>
</feature>
<dbReference type="Proteomes" id="UP000218231">
    <property type="component" value="Unassembled WGS sequence"/>
</dbReference>
<evidence type="ECO:0000256" key="3">
    <source>
        <dbReference type="SAM" id="MobiDB-lite"/>
    </source>
</evidence>
<feature type="region of interest" description="Disordered" evidence="3">
    <location>
        <begin position="256"/>
        <end position="313"/>
    </location>
</feature>
<dbReference type="Gene3D" id="3.30.710.10">
    <property type="entry name" value="Potassium Channel Kv1.1, Chain A"/>
    <property type="match status" value="1"/>
</dbReference>
<dbReference type="OrthoDB" id="2306477at2759"/>
<dbReference type="SUPFAM" id="SSF48403">
    <property type="entry name" value="Ankyrin repeat"/>
    <property type="match status" value="1"/>
</dbReference>
<dbReference type="GO" id="GO:0005829">
    <property type="term" value="C:cytosol"/>
    <property type="evidence" value="ECO:0007669"/>
    <property type="project" value="TreeGrafter"/>
</dbReference>
<feature type="compositionally biased region" description="Low complexity" evidence="3">
    <location>
        <begin position="287"/>
        <end position="313"/>
    </location>
</feature>
<evidence type="ECO:0000313" key="6">
    <source>
        <dbReference type="Proteomes" id="UP000218231"/>
    </source>
</evidence>
<dbReference type="InterPro" id="IPR036770">
    <property type="entry name" value="Ankyrin_rpt-contain_sf"/>
</dbReference>
<dbReference type="SUPFAM" id="SSF54695">
    <property type="entry name" value="POZ domain"/>
    <property type="match status" value="1"/>
</dbReference>
<keyword evidence="6" id="KW-1185">Reference proteome</keyword>
<feature type="domain" description="BTB" evidence="4">
    <location>
        <begin position="449"/>
        <end position="509"/>
    </location>
</feature>
<dbReference type="InterPro" id="IPR011333">
    <property type="entry name" value="SKP1/BTB/POZ_sf"/>
</dbReference>
<dbReference type="PROSITE" id="PS50088">
    <property type="entry name" value="ANK_REPEAT"/>
    <property type="match status" value="1"/>
</dbReference>
<evidence type="ECO:0000313" key="5">
    <source>
        <dbReference type="EMBL" id="PAV90746.1"/>
    </source>
</evidence>
<dbReference type="STRING" id="2018661.A0A2A2LWY7"/>
<dbReference type="PANTHER" id="PTHR45774">
    <property type="entry name" value="BTB/POZ DOMAIN-CONTAINING"/>
    <property type="match status" value="1"/>
</dbReference>
<keyword evidence="2" id="KW-0175">Coiled coil</keyword>
<dbReference type="PANTHER" id="PTHR45774:SF9">
    <property type="entry name" value="LUTE, ISOFORM D"/>
    <property type="match status" value="1"/>
</dbReference>
<evidence type="ECO:0000259" key="4">
    <source>
        <dbReference type="PROSITE" id="PS50097"/>
    </source>
</evidence>
<dbReference type="PROSITE" id="PS50297">
    <property type="entry name" value="ANK_REP_REGION"/>
    <property type="match status" value="1"/>
</dbReference>
<dbReference type="InterPro" id="IPR049763">
    <property type="entry name" value="ANKFY1_BACK"/>
</dbReference>
<evidence type="ECO:0000256" key="1">
    <source>
        <dbReference type="PROSITE-ProRule" id="PRU00023"/>
    </source>
</evidence>
<dbReference type="GO" id="GO:0022008">
    <property type="term" value="P:neurogenesis"/>
    <property type="evidence" value="ECO:0007669"/>
    <property type="project" value="TreeGrafter"/>
</dbReference>
<organism evidence="5 6">
    <name type="scientific">Diploscapter pachys</name>
    <dbReference type="NCBI Taxonomy" id="2018661"/>
    <lineage>
        <taxon>Eukaryota</taxon>
        <taxon>Metazoa</taxon>
        <taxon>Ecdysozoa</taxon>
        <taxon>Nematoda</taxon>
        <taxon>Chromadorea</taxon>
        <taxon>Rhabditida</taxon>
        <taxon>Rhabditina</taxon>
        <taxon>Rhabditomorpha</taxon>
        <taxon>Rhabditoidea</taxon>
        <taxon>Rhabditidae</taxon>
        <taxon>Diploscapter</taxon>
    </lineage>
</organism>
<reference evidence="5 6" key="1">
    <citation type="journal article" date="2017" name="Curr. Biol.">
        <title>Genome architecture and evolution of a unichromosomal asexual nematode.</title>
        <authorList>
            <person name="Fradin H."/>
            <person name="Zegar C."/>
            <person name="Gutwein M."/>
            <person name="Lucas J."/>
            <person name="Kovtun M."/>
            <person name="Corcoran D."/>
            <person name="Baugh L.R."/>
            <person name="Kiontke K."/>
            <person name="Gunsalus K."/>
            <person name="Fitch D.H."/>
            <person name="Piano F."/>
        </authorList>
    </citation>
    <scope>NUCLEOTIDE SEQUENCE [LARGE SCALE GENOMIC DNA]</scope>
    <source>
        <strain evidence="5">PF1309</strain>
    </source>
</reference>
<feature type="coiled-coil region" evidence="2">
    <location>
        <begin position="48"/>
        <end position="93"/>
    </location>
</feature>
<dbReference type="CDD" id="cd18303">
    <property type="entry name" value="BTB_POZ_Rank-5"/>
    <property type="match status" value="1"/>
</dbReference>
<sequence>MDAIMRDERRCSISGSQRSCSCPICRCVDSFSTNSKANYELTSAISGFKKLKEQYEEVQLQLDESRQMHVVIVEQLNEQLTKAQSTKNEQGRVEQFKKLLEEKDSKIVQFDAVKLEYEKQIMQMAQAIYEKGSEHNEKLMKMSEAKKKAITEADESINKLNEKMIVLENIKHGDGRKIDDLMQSLRRKDDQIEQILCQLSNSKNELALKNYELSFAEKVKEIELNKIRSELKISEDELERSQSLIGELEKKIQQLKEQTEPKKGDKHTETDNNPPDIKSFANIVSTSQTSNPPNNDQQQSSGQQISTSKEMKNASVANQVVAQNVVNKKNVAMREDNNTKAAWAYIDYECADSANDAINFMNKKKCGRDEFHRAIGSAADRVSRSTTVHENIEVCKFLAEMRCEETQRLYESLRAGLSEEQTAQAEVAESLIGQLVAFTRKLLETHIYSDIEFLLDDKSLKSHRFLLSCRSALWRNLTDCNELTIEDVSYSTFLLIYRWLYTDEIDLNCDDNLLIEIAQAALRYKLTGLSNRCISNLLSRLNSSNCVSIYELAEREQIEVLRTSCATIVAEQWDRFTATDFAKLSAPLLYRLLKGHSKNLLHAIVELARDDVLFLFFMEFDKKLAEVVNETTSNGESPLELSLRLGYTNIAKQLVEKGAGVDLRDAEDNTVLMRMIRNGKFMDYFANKDKH</sequence>
<evidence type="ECO:0000256" key="2">
    <source>
        <dbReference type="SAM" id="Coils"/>
    </source>
</evidence>
<feature type="repeat" description="ANK" evidence="1">
    <location>
        <begin position="634"/>
        <end position="666"/>
    </location>
</feature>
<dbReference type="SMART" id="SM00225">
    <property type="entry name" value="BTB"/>
    <property type="match status" value="1"/>
</dbReference>
<gene>
    <name evidence="5" type="ORF">WR25_01609</name>
</gene>
<dbReference type="CDD" id="cd18501">
    <property type="entry name" value="BACK_ANKFY1_Rank5"/>
    <property type="match status" value="1"/>
</dbReference>